<proteinExistence type="predicted"/>
<gene>
    <name evidence="1" type="ORF">DR999_PMT04174</name>
</gene>
<reference evidence="1 2" key="2">
    <citation type="submission" date="2019-04" db="EMBL/GenBank/DDBJ databases">
        <title>The genome sequence of big-headed turtle.</title>
        <authorList>
            <person name="Gong S."/>
        </authorList>
    </citation>
    <scope>NUCLEOTIDE SEQUENCE [LARGE SCALE GENOMIC DNA]</scope>
    <source>
        <strain evidence="1">DO16091913</strain>
        <tissue evidence="1">Muscle</tissue>
    </source>
</reference>
<name>A0A4D9EQE3_9SAUR</name>
<comment type="caution">
    <text evidence="1">The sequence shown here is derived from an EMBL/GenBank/DDBJ whole genome shotgun (WGS) entry which is preliminary data.</text>
</comment>
<keyword evidence="2" id="KW-1185">Reference proteome</keyword>
<sequence length="104" mass="12000">MQKYCIWLQVRSSALQLSPPEVFKNELKKYRLNFSIRNCFLKRDSVSSKELIKITLNSVGISFKIYLTEIKTQPSAKMLVCFQSKNADTILSRGRHCSSAQRPL</sequence>
<evidence type="ECO:0000313" key="2">
    <source>
        <dbReference type="Proteomes" id="UP000297703"/>
    </source>
</evidence>
<dbReference type="EMBL" id="QXTE01000021">
    <property type="protein sequence ID" value="TFK12596.1"/>
    <property type="molecule type" value="Genomic_DNA"/>
</dbReference>
<dbReference type="Proteomes" id="UP000297703">
    <property type="component" value="Unassembled WGS sequence"/>
</dbReference>
<organism evidence="1 2">
    <name type="scientific">Platysternon megacephalum</name>
    <name type="common">big-headed turtle</name>
    <dbReference type="NCBI Taxonomy" id="55544"/>
    <lineage>
        <taxon>Eukaryota</taxon>
        <taxon>Metazoa</taxon>
        <taxon>Chordata</taxon>
        <taxon>Craniata</taxon>
        <taxon>Vertebrata</taxon>
        <taxon>Euteleostomi</taxon>
        <taxon>Archelosauria</taxon>
        <taxon>Testudinata</taxon>
        <taxon>Testudines</taxon>
        <taxon>Cryptodira</taxon>
        <taxon>Durocryptodira</taxon>
        <taxon>Testudinoidea</taxon>
        <taxon>Platysternidae</taxon>
        <taxon>Platysternon</taxon>
    </lineage>
</organism>
<accession>A0A4D9EQE3</accession>
<dbReference type="AlphaFoldDB" id="A0A4D9EQE3"/>
<evidence type="ECO:0000313" key="1">
    <source>
        <dbReference type="EMBL" id="TFK12596.1"/>
    </source>
</evidence>
<reference evidence="1 2" key="1">
    <citation type="submission" date="2019-04" db="EMBL/GenBank/DDBJ databases">
        <title>Draft genome of the big-headed turtle Platysternon megacephalum.</title>
        <authorList>
            <person name="Gong S."/>
        </authorList>
    </citation>
    <scope>NUCLEOTIDE SEQUENCE [LARGE SCALE GENOMIC DNA]</scope>
    <source>
        <strain evidence="1">DO16091913</strain>
        <tissue evidence="1">Muscle</tissue>
    </source>
</reference>
<protein>
    <submittedName>
        <fullName evidence="1">Breast cancer metastasis-suppressor 1</fullName>
    </submittedName>
</protein>